<accession>A0A2H1WDW9</accession>
<sequence length="344" mass="38314">MVKSFNDFNRLWCERECQTLMDRNPPRSYSCSSSPIKYFFHLMVSNRRCPWTAETPEELGVRNLRVVGELGIDKKEKKYIKRINKKKYEAKRDASAGNRTRAARVAGEHSTTEPPMLVVRYNNCIHYIPTSTSMSIVIPFILEGVDRVTHYDMPLYNVHSLFTICVIRPMNFDVQVFVKYMLLEEIGSVFVFTFFIKGENHPLTSPALGEARGSVRLLLTKHHPVPTPACRAGAPVRPLAPDEASAPLTEWSDGSLKRAQNATCRTHGSGSVRATSYPCSLCADPFVFTRLRQKEDRVYANDCTVGAVAGQPAATQGVAGSISARSNSLCDPQIVVSGLSVMCM</sequence>
<organism evidence="1">
    <name type="scientific">Spodoptera frugiperda</name>
    <name type="common">Fall armyworm</name>
    <dbReference type="NCBI Taxonomy" id="7108"/>
    <lineage>
        <taxon>Eukaryota</taxon>
        <taxon>Metazoa</taxon>
        <taxon>Ecdysozoa</taxon>
        <taxon>Arthropoda</taxon>
        <taxon>Hexapoda</taxon>
        <taxon>Insecta</taxon>
        <taxon>Pterygota</taxon>
        <taxon>Neoptera</taxon>
        <taxon>Endopterygota</taxon>
        <taxon>Lepidoptera</taxon>
        <taxon>Glossata</taxon>
        <taxon>Ditrysia</taxon>
        <taxon>Noctuoidea</taxon>
        <taxon>Noctuidae</taxon>
        <taxon>Amphipyrinae</taxon>
        <taxon>Spodoptera</taxon>
    </lineage>
</organism>
<reference evidence="1" key="1">
    <citation type="submission" date="2016-07" db="EMBL/GenBank/DDBJ databases">
        <authorList>
            <person name="Bretaudeau A."/>
        </authorList>
    </citation>
    <scope>NUCLEOTIDE SEQUENCE</scope>
    <source>
        <strain evidence="1">Rice</strain>
        <tissue evidence="1">Whole body</tissue>
    </source>
</reference>
<name>A0A2H1WDW9_SPOFR</name>
<dbReference type="AlphaFoldDB" id="A0A2H1WDW9"/>
<gene>
    <name evidence="1" type="ORF">SFRICE_022243</name>
</gene>
<proteinExistence type="predicted"/>
<dbReference type="EMBL" id="ODYU01008018">
    <property type="protein sequence ID" value="SOQ51275.1"/>
    <property type="molecule type" value="Genomic_DNA"/>
</dbReference>
<evidence type="ECO:0000313" key="1">
    <source>
        <dbReference type="EMBL" id="SOQ51275.1"/>
    </source>
</evidence>
<protein>
    <submittedName>
        <fullName evidence="1">SFRICE_022243</fullName>
    </submittedName>
</protein>